<feature type="transmembrane region" description="Helical" evidence="1">
    <location>
        <begin position="138"/>
        <end position="155"/>
    </location>
</feature>
<keyword evidence="3" id="KW-0645">Protease</keyword>
<dbReference type="PANTHER" id="PTHR35797:SF1">
    <property type="entry name" value="PROTEASE"/>
    <property type="match status" value="1"/>
</dbReference>
<evidence type="ECO:0000259" key="2">
    <source>
        <dbReference type="Pfam" id="PF02517"/>
    </source>
</evidence>
<sequence length="309" mass="34600">MHVSSPYHTAESSRSGFRGFMQRHALLSYFVMAYSFSWIAWLPYVLSQDGLGLWSFQPDQLVTLLAMLPGAFLGPCLSGFVMTAVTEGKPGVRRLLHRLLLRDIGWQWYLVVIFGIPLVITAVYFLLPGGVTAFHPDLLQIIWLFMFLFFVEIFIGGLAEEPGWRGFALPRLQRKLSPLLASVILGILWQCWRLPLYLTSWGNGADFLMIGVATFESIFFTIIITWVFNYTRESVFIVMLLHASFDAFRVIALTSIFSAQWIQQNAETGVLVGVGMTALVLAVATRSRLGYQPENLSARATSKINGGSA</sequence>
<feature type="transmembrane region" description="Helical" evidence="1">
    <location>
        <begin position="268"/>
        <end position="285"/>
    </location>
</feature>
<feature type="transmembrane region" description="Helical" evidence="1">
    <location>
        <begin position="176"/>
        <end position="195"/>
    </location>
</feature>
<gene>
    <name evidence="3" type="ORF">EPA93_04700</name>
</gene>
<dbReference type="InterPro" id="IPR042150">
    <property type="entry name" value="MmRce1-like"/>
</dbReference>
<feature type="transmembrane region" description="Helical" evidence="1">
    <location>
        <begin position="106"/>
        <end position="126"/>
    </location>
</feature>
<keyword evidence="3" id="KW-0378">Hydrolase</keyword>
<evidence type="ECO:0000256" key="1">
    <source>
        <dbReference type="SAM" id="Phobius"/>
    </source>
</evidence>
<keyword evidence="1" id="KW-1133">Transmembrane helix</keyword>
<feature type="transmembrane region" description="Helical" evidence="1">
    <location>
        <begin position="235"/>
        <end position="262"/>
    </location>
</feature>
<evidence type="ECO:0000313" key="4">
    <source>
        <dbReference type="Proteomes" id="UP000290365"/>
    </source>
</evidence>
<evidence type="ECO:0000313" key="3">
    <source>
        <dbReference type="EMBL" id="QBD75334.1"/>
    </source>
</evidence>
<reference evidence="3 4" key="1">
    <citation type="submission" date="2019-01" db="EMBL/GenBank/DDBJ databases">
        <title>Ktedonosporobacter rubrisoli SCAWS-G2.</title>
        <authorList>
            <person name="Huang Y."/>
            <person name="Yan B."/>
        </authorList>
    </citation>
    <scope>NUCLEOTIDE SEQUENCE [LARGE SCALE GENOMIC DNA]</scope>
    <source>
        <strain evidence="3 4">SCAWS-G2</strain>
    </source>
</reference>
<feature type="transmembrane region" description="Helical" evidence="1">
    <location>
        <begin position="26"/>
        <end position="44"/>
    </location>
</feature>
<accession>A0A4P6JJN3</accession>
<dbReference type="AlphaFoldDB" id="A0A4P6JJN3"/>
<feature type="transmembrane region" description="Helical" evidence="1">
    <location>
        <begin position="207"/>
        <end position="228"/>
    </location>
</feature>
<dbReference type="GO" id="GO:0006508">
    <property type="term" value="P:proteolysis"/>
    <property type="evidence" value="ECO:0007669"/>
    <property type="project" value="UniProtKB-KW"/>
</dbReference>
<feature type="transmembrane region" description="Helical" evidence="1">
    <location>
        <begin position="64"/>
        <end position="85"/>
    </location>
</feature>
<organism evidence="3 4">
    <name type="scientific">Ktedonosporobacter rubrisoli</name>
    <dbReference type="NCBI Taxonomy" id="2509675"/>
    <lineage>
        <taxon>Bacteria</taxon>
        <taxon>Bacillati</taxon>
        <taxon>Chloroflexota</taxon>
        <taxon>Ktedonobacteria</taxon>
        <taxon>Ktedonobacterales</taxon>
        <taxon>Ktedonosporobacteraceae</taxon>
        <taxon>Ktedonosporobacter</taxon>
    </lineage>
</organism>
<keyword evidence="1" id="KW-0812">Transmembrane</keyword>
<keyword evidence="4" id="KW-1185">Reference proteome</keyword>
<dbReference type="PANTHER" id="PTHR35797">
    <property type="entry name" value="PROTEASE-RELATED"/>
    <property type="match status" value="1"/>
</dbReference>
<protein>
    <submittedName>
        <fullName evidence="3">CPBP family intramembrane metalloprotease</fullName>
    </submittedName>
</protein>
<proteinExistence type="predicted"/>
<dbReference type="GO" id="GO:0008237">
    <property type="term" value="F:metallopeptidase activity"/>
    <property type="evidence" value="ECO:0007669"/>
    <property type="project" value="UniProtKB-KW"/>
</dbReference>
<dbReference type="RefSeq" id="WP_129885933.1">
    <property type="nucleotide sequence ID" value="NZ_CP035758.1"/>
</dbReference>
<dbReference type="EMBL" id="CP035758">
    <property type="protein sequence ID" value="QBD75334.1"/>
    <property type="molecule type" value="Genomic_DNA"/>
</dbReference>
<dbReference type="OrthoDB" id="9777755at2"/>
<keyword evidence="3" id="KW-0482">Metalloprotease</keyword>
<keyword evidence="1" id="KW-0472">Membrane</keyword>
<feature type="domain" description="CAAX prenyl protease 2/Lysostaphin resistance protein A-like" evidence="2">
    <location>
        <begin position="143"/>
        <end position="248"/>
    </location>
</feature>
<dbReference type="KEGG" id="kbs:EPA93_04700"/>
<dbReference type="Proteomes" id="UP000290365">
    <property type="component" value="Chromosome"/>
</dbReference>
<dbReference type="GO" id="GO:0080120">
    <property type="term" value="P:CAAX-box protein maturation"/>
    <property type="evidence" value="ECO:0007669"/>
    <property type="project" value="UniProtKB-ARBA"/>
</dbReference>
<dbReference type="GO" id="GO:0004175">
    <property type="term" value="F:endopeptidase activity"/>
    <property type="evidence" value="ECO:0007669"/>
    <property type="project" value="UniProtKB-ARBA"/>
</dbReference>
<dbReference type="InterPro" id="IPR003675">
    <property type="entry name" value="Rce1/LyrA-like_dom"/>
</dbReference>
<dbReference type="Pfam" id="PF02517">
    <property type="entry name" value="Rce1-like"/>
    <property type="match status" value="1"/>
</dbReference>
<name>A0A4P6JJN3_KTERU</name>